<keyword evidence="2" id="KW-0812">Transmembrane</keyword>
<organism evidence="3 4">
    <name type="scientific">Halomonas flagellata</name>
    <dbReference type="NCBI Taxonomy" id="2920385"/>
    <lineage>
        <taxon>Bacteria</taxon>
        <taxon>Pseudomonadati</taxon>
        <taxon>Pseudomonadota</taxon>
        <taxon>Gammaproteobacteria</taxon>
        <taxon>Oceanospirillales</taxon>
        <taxon>Halomonadaceae</taxon>
        <taxon>Halomonas</taxon>
    </lineage>
</organism>
<evidence type="ECO:0000313" key="4">
    <source>
        <dbReference type="Proteomes" id="UP001202117"/>
    </source>
</evidence>
<feature type="transmembrane region" description="Helical" evidence="2">
    <location>
        <begin position="6"/>
        <end position="23"/>
    </location>
</feature>
<evidence type="ECO:0000256" key="1">
    <source>
        <dbReference type="SAM" id="MobiDB-lite"/>
    </source>
</evidence>
<reference evidence="3 4" key="1">
    <citation type="submission" date="2022-02" db="EMBL/GenBank/DDBJ databases">
        <title>Halomonas fukangensis sp. nov., a halophilic bacterium isolated from a bulk soil of Kalidium foliatum at Fukang.</title>
        <authorList>
            <person name="Huang Y."/>
        </authorList>
    </citation>
    <scope>NUCLEOTIDE SEQUENCE [LARGE SCALE GENOMIC DNA]</scope>
    <source>
        <strain evidence="3 4">EGI 63088</strain>
    </source>
</reference>
<dbReference type="RefSeq" id="WP_240568330.1">
    <property type="nucleotide sequence ID" value="NZ_JAKVPY010000011.1"/>
</dbReference>
<comment type="caution">
    <text evidence="3">The sequence shown here is derived from an EMBL/GenBank/DDBJ whole genome shotgun (WGS) entry which is preliminary data.</text>
</comment>
<protein>
    <submittedName>
        <fullName evidence="3">Uncharacterized protein</fullName>
    </submittedName>
</protein>
<evidence type="ECO:0000256" key="2">
    <source>
        <dbReference type="SAM" id="Phobius"/>
    </source>
</evidence>
<feature type="transmembrane region" description="Helical" evidence="2">
    <location>
        <begin position="127"/>
        <end position="148"/>
    </location>
</feature>
<keyword evidence="2" id="KW-1133">Transmembrane helix</keyword>
<keyword evidence="4" id="KW-1185">Reference proteome</keyword>
<evidence type="ECO:0000313" key="3">
    <source>
        <dbReference type="EMBL" id="MCH4563676.1"/>
    </source>
</evidence>
<dbReference type="EMBL" id="JAKVPY010000011">
    <property type="protein sequence ID" value="MCH4563676.1"/>
    <property type="molecule type" value="Genomic_DNA"/>
</dbReference>
<gene>
    <name evidence="3" type="ORF">MKP05_11105</name>
</gene>
<feature type="compositionally biased region" description="Basic residues" evidence="1">
    <location>
        <begin position="41"/>
        <end position="56"/>
    </location>
</feature>
<sequence length="153" mass="16960">MAYFLVMGGLALSVFFTFGWLLLRTGQWLARGLPGGGGASRRARRPARRTPAKKPARAPAAKSRPRAATKRAEPREPWRLTRWLARRRFALPMSLLAVLLYGLTRLAEYGMGFRPHEVPGAYHSLVGTLGWIAAVLLAVALVNLLAAWRCRGR</sequence>
<accession>A0ABS9RUZ1</accession>
<name>A0ABS9RUZ1_9GAMM</name>
<dbReference type="Proteomes" id="UP001202117">
    <property type="component" value="Unassembled WGS sequence"/>
</dbReference>
<feature type="region of interest" description="Disordered" evidence="1">
    <location>
        <begin position="34"/>
        <end position="75"/>
    </location>
</feature>
<keyword evidence="2" id="KW-0472">Membrane</keyword>
<proteinExistence type="predicted"/>
<feature type="transmembrane region" description="Helical" evidence="2">
    <location>
        <begin position="89"/>
        <end position="107"/>
    </location>
</feature>